<dbReference type="Gene3D" id="3.30.479.30">
    <property type="entry name" value="Band 7 domain"/>
    <property type="match status" value="1"/>
</dbReference>
<dbReference type="SUPFAM" id="SSF117892">
    <property type="entry name" value="Band 7/SPFH domain"/>
    <property type="match status" value="1"/>
</dbReference>
<protein>
    <submittedName>
        <fullName evidence="3">Membrane protease subunit, stomatin/prohibitin</fullName>
    </submittedName>
</protein>
<feature type="domain" description="Band 7" evidence="2">
    <location>
        <begin position="6"/>
        <end position="85"/>
    </location>
</feature>
<accession>A0A022PDW5</accession>
<dbReference type="CDD" id="cd08829">
    <property type="entry name" value="SPFH_paraslipin"/>
    <property type="match status" value="1"/>
</dbReference>
<dbReference type="InterPro" id="IPR001107">
    <property type="entry name" value="Band_7"/>
</dbReference>
<dbReference type="PANTHER" id="PTHR43327">
    <property type="entry name" value="STOMATIN-LIKE PROTEIN 2, MITOCHONDRIAL"/>
    <property type="match status" value="1"/>
</dbReference>
<sequence>MSAKGQLVEIKNIDGITHDNAVLRVNAICFIRIADPQRAAYGVENYVSTVKNLVMTTIRNVVGGMELDETLSNRDQLAVKLHASMDWGLILRIVDI</sequence>
<name>A0A022PDW5_9GAMM</name>
<reference evidence="3 4" key="1">
    <citation type="submission" date="2014-03" db="EMBL/GenBank/DDBJ databases">
        <title>Draft Genome of Photorhabdus luminescens BA1, an Egyptian Isolate.</title>
        <authorList>
            <person name="Ghazal S."/>
            <person name="Hurst S.G.IV."/>
            <person name="Morris K."/>
            <person name="Thomas K."/>
            <person name="Tisa L.S."/>
        </authorList>
    </citation>
    <scope>NUCLEOTIDE SEQUENCE [LARGE SCALE GENOMIC DNA]</scope>
    <source>
        <strain evidence="3 4">BA1</strain>
    </source>
</reference>
<dbReference type="InterPro" id="IPR001972">
    <property type="entry name" value="Stomatin_HflK_fam"/>
</dbReference>
<proteinExistence type="predicted"/>
<evidence type="ECO:0000313" key="3">
    <source>
        <dbReference type="EMBL" id="EYU13891.1"/>
    </source>
</evidence>
<keyword evidence="3" id="KW-0378">Hydrolase</keyword>
<dbReference type="GO" id="GO:0006508">
    <property type="term" value="P:proteolysis"/>
    <property type="evidence" value="ECO:0007669"/>
    <property type="project" value="UniProtKB-KW"/>
</dbReference>
<keyword evidence="3" id="KW-0645">Protease</keyword>
<dbReference type="Pfam" id="PF01145">
    <property type="entry name" value="Band_7"/>
    <property type="match status" value="1"/>
</dbReference>
<dbReference type="AlphaFoldDB" id="A0A022PDW5"/>
<evidence type="ECO:0000313" key="4">
    <source>
        <dbReference type="Proteomes" id="UP000023464"/>
    </source>
</evidence>
<dbReference type="InterPro" id="IPR050710">
    <property type="entry name" value="Band7/mec-2_domain"/>
</dbReference>
<gene>
    <name evidence="3" type="ORF">BA1DRAFT_03575</name>
</gene>
<dbReference type="Proteomes" id="UP000023464">
    <property type="component" value="Unassembled WGS sequence"/>
</dbReference>
<dbReference type="InterPro" id="IPR036013">
    <property type="entry name" value="Band_7/SPFH_dom_sf"/>
</dbReference>
<dbReference type="EMBL" id="JFGV01000065">
    <property type="protein sequence ID" value="EYU13891.1"/>
    <property type="molecule type" value="Genomic_DNA"/>
</dbReference>
<dbReference type="PRINTS" id="PR00721">
    <property type="entry name" value="STOMATIN"/>
</dbReference>
<dbReference type="PANTHER" id="PTHR43327:SF10">
    <property type="entry name" value="STOMATIN-LIKE PROTEIN 2, MITOCHONDRIAL"/>
    <property type="match status" value="1"/>
</dbReference>
<keyword evidence="4" id="KW-1185">Reference proteome</keyword>
<evidence type="ECO:0000259" key="2">
    <source>
        <dbReference type="Pfam" id="PF01145"/>
    </source>
</evidence>
<evidence type="ECO:0000256" key="1">
    <source>
        <dbReference type="ARBA" id="ARBA00004167"/>
    </source>
</evidence>
<dbReference type="GO" id="GO:0016020">
    <property type="term" value="C:membrane"/>
    <property type="evidence" value="ECO:0007669"/>
    <property type="project" value="UniProtKB-SubCell"/>
</dbReference>
<comment type="subcellular location">
    <subcellularLocation>
        <location evidence="1">Membrane</location>
        <topology evidence="1">Single-pass membrane protein</topology>
    </subcellularLocation>
</comment>
<comment type="caution">
    <text evidence="3">The sequence shown here is derived from an EMBL/GenBank/DDBJ whole genome shotgun (WGS) entry which is preliminary data.</text>
</comment>
<dbReference type="RefSeq" id="WP_036781709.1">
    <property type="nucleotide sequence ID" value="NZ_CAWLTM010000050.1"/>
</dbReference>
<organism evidence="3 4">
    <name type="scientific">Photorhabdus aegyptia</name>
    <dbReference type="NCBI Taxonomy" id="2805098"/>
    <lineage>
        <taxon>Bacteria</taxon>
        <taxon>Pseudomonadati</taxon>
        <taxon>Pseudomonadota</taxon>
        <taxon>Gammaproteobacteria</taxon>
        <taxon>Enterobacterales</taxon>
        <taxon>Morganellaceae</taxon>
        <taxon>Photorhabdus</taxon>
    </lineage>
</organism>
<dbReference type="PATRIC" id="fig|1393736.3.peg.3644"/>
<dbReference type="GO" id="GO:0008233">
    <property type="term" value="F:peptidase activity"/>
    <property type="evidence" value="ECO:0007669"/>
    <property type="project" value="UniProtKB-KW"/>
</dbReference>